<protein>
    <submittedName>
        <fullName evidence="1">11120_t:CDS:1</fullName>
    </submittedName>
</protein>
<name>A0ACA9RGB1_9GLOM</name>
<reference evidence="1" key="1">
    <citation type="submission" date="2021-06" db="EMBL/GenBank/DDBJ databases">
        <authorList>
            <person name="Kallberg Y."/>
            <person name="Tangrot J."/>
            <person name="Rosling A."/>
        </authorList>
    </citation>
    <scope>NUCLEOTIDE SEQUENCE</scope>
    <source>
        <strain evidence="1">28 12/20/2015</strain>
    </source>
</reference>
<feature type="non-terminal residue" evidence="1">
    <location>
        <position position="1"/>
    </location>
</feature>
<comment type="caution">
    <text evidence="1">The sequence shown here is derived from an EMBL/GenBank/DDBJ whole genome shotgun (WGS) entry which is preliminary data.</text>
</comment>
<dbReference type="EMBL" id="CAJVPW010070030">
    <property type="protein sequence ID" value="CAG8791921.1"/>
    <property type="molecule type" value="Genomic_DNA"/>
</dbReference>
<evidence type="ECO:0000313" key="2">
    <source>
        <dbReference type="Proteomes" id="UP000789366"/>
    </source>
</evidence>
<gene>
    <name evidence="1" type="ORF">SPELUC_LOCUS17310</name>
</gene>
<organism evidence="1 2">
    <name type="scientific">Cetraspora pellucida</name>
    <dbReference type="NCBI Taxonomy" id="1433469"/>
    <lineage>
        <taxon>Eukaryota</taxon>
        <taxon>Fungi</taxon>
        <taxon>Fungi incertae sedis</taxon>
        <taxon>Mucoromycota</taxon>
        <taxon>Glomeromycotina</taxon>
        <taxon>Glomeromycetes</taxon>
        <taxon>Diversisporales</taxon>
        <taxon>Gigasporaceae</taxon>
        <taxon>Cetraspora</taxon>
    </lineage>
</organism>
<keyword evidence="2" id="KW-1185">Reference proteome</keyword>
<proteinExistence type="predicted"/>
<dbReference type="Proteomes" id="UP000789366">
    <property type="component" value="Unassembled WGS sequence"/>
</dbReference>
<sequence>ENWNADPNDYEFMFTHDYLAATKARHFIWKVELTPDKSLNLTELGVCSNHFNFDHKQLHLSSTKQLRHYTKGVVHKKNAYYAININYFLVE</sequence>
<feature type="non-terminal residue" evidence="1">
    <location>
        <position position="91"/>
    </location>
</feature>
<accession>A0ACA9RGB1</accession>
<evidence type="ECO:0000313" key="1">
    <source>
        <dbReference type="EMBL" id="CAG8791921.1"/>
    </source>
</evidence>